<protein>
    <recommendedName>
        <fullName evidence="3">Lipoprotein</fullName>
    </recommendedName>
</protein>
<accession>A0A806KRD0</accession>
<evidence type="ECO:0008006" key="3">
    <source>
        <dbReference type="Google" id="ProtNLM"/>
    </source>
</evidence>
<name>A0A806KRD0_9BACT</name>
<feature type="signal peptide" evidence="1">
    <location>
        <begin position="1"/>
        <end position="26"/>
    </location>
</feature>
<dbReference type="SUPFAM" id="SSF110296">
    <property type="entry name" value="Oligoxyloglucan reducing end-specific cellobiohydrolase"/>
    <property type="match status" value="1"/>
</dbReference>
<keyword evidence="1" id="KW-0732">Signal</keyword>
<dbReference type="AlphaFoldDB" id="A0A806KRD0"/>
<evidence type="ECO:0000256" key="1">
    <source>
        <dbReference type="SAM" id="SignalP"/>
    </source>
</evidence>
<organism evidence="2">
    <name type="scientific">uncultured bacterium contig00070</name>
    <dbReference type="NCBI Taxonomy" id="1181551"/>
    <lineage>
        <taxon>Bacteria</taxon>
        <taxon>environmental samples</taxon>
    </lineage>
</organism>
<reference evidence="2" key="1">
    <citation type="submission" date="2012-03" db="EMBL/GenBank/DDBJ databases">
        <title>Functional metagenomics reveals considerable lignocellulase gene clusters in the gut microbiome of a wood-feeding higher termite.</title>
        <authorList>
            <person name="Liu N."/>
        </authorList>
    </citation>
    <scope>NUCLEOTIDE SEQUENCE</scope>
</reference>
<sequence length="510" mass="52165">MKTMKSLLVAASFALALAFTFGGCSGDDGGDGGGTSGGGNLTCKLPSGSCIEVATVSDCEQVSGNVVSTCGGGSSSSVGGGSSSSGGGGSNANIVGTWIGTMPRSTFIALVASEAGMTTAAVEQALIQEGITIPDPVPMIKIVYNANGTYTIYEIDPMDGTEEVSETGTYSVSGNTVTAGVDQFTVSGNSFTFTVPGYGTITFTKQGSEPGPGPSGSITWTTVTPSPLGIDGKDPVVAYGGGKFVALGRNREIAYSTDGVNWTAADGGISQPHAIAYGNGKFVAYGNGCLGYSTDGITWTVEYVDSYNAIAYGGNRFVAVGVWGSIAYSDNGITWAKVTSNVFDNPMWEGYGYHIYGVAYGNGRFVAVGEGGRIAYSSDGESWMAATGDVFNGGIIRCIAYGGGRFVASTDTYGRKAYSDDGITWTTSSGENFHAESIVYGVNRFVGVGGLGRIGYSANGTSWSQIAETDRPLGGGSNIGFNSIAYGSGRFVAVGDNNNGGWIVYSNKLE</sequence>
<dbReference type="PROSITE" id="PS51257">
    <property type="entry name" value="PROKAR_LIPOPROTEIN"/>
    <property type="match status" value="1"/>
</dbReference>
<proteinExistence type="predicted"/>
<feature type="chain" id="PRO_5032326136" description="Lipoprotein" evidence="1">
    <location>
        <begin position="27"/>
        <end position="510"/>
    </location>
</feature>
<evidence type="ECO:0000313" key="2">
    <source>
        <dbReference type="EMBL" id="AGS53599.1"/>
    </source>
</evidence>
<dbReference type="EMBL" id="JQ844237">
    <property type="protein sequence ID" value="AGS53599.1"/>
    <property type="molecule type" value="Genomic_DNA"/>
</dbReference>